<keyword evidence="2" id="KW-0808">Transferase</keyword>
<reference evidence="2" key="2">
    <citation type="journal article" date="2015" name="Sci. Rep.">
        <title>Genetic analysis of capsular polysaccharide synthesis gene clusters in 79 capsular types of Klebsiella spp.</title>
        <authorList>
            <person name="Pan Y.J."/>
            <person name="Lin T.L."/>
            <person name="Chen C.T."/>
            <person name="Chen Y.Y."/>
            <person name="Hsieh P.F."/>
            <person name="Hsu C.R."/>
            <person name="Wu M.C."/>
            <person name="Wang J.T."/>
        </authorList>
    </citation>
    <scope>NUCLEOTIDE SEQUENCE</scope>
    <source>
        <strain evidence="2">SW4</strain>
    </source>
</reference>
<dbReference type="GO" id="GO:0016740">
    <property type="term" value="F:transferase activity"/>
    <property type="evidence" value="ECO:0007669"/>
    <property type="project" value="UniProtKB-KW"/>
</dbReference>
<sequence length="383" mass="43381">MSRSVVFYGAFDRYNYGDNLMPLLLAEYLKKCNPALKEEDLIYSSISNSDLSRYLCKPTVAMRDLLSIDEGSSIVIVGGEVLGADIGVLYTHVQTNHFKVKCIKLMRRIIPSVVNKFARNAYGSVWDYPYIPEKKSFKNNVKVIFNTVGGIPVKSQEINIKNADYISVRDNRTYDVLSKFTNAKLVPDSVLMASGVIDHKFIESKVRLELLERYSKRNYITIQACPYKVEFTANELVQELTKLDTEYDVVLLPIGYASGHDDAMFLEKVKLSSGDKYFLEDDLNVWEIMYLIIKSQAFYGTSLHGVITAMSFGVPHYCINKKIAKLTSFLETWSVAPYNKPLHVSEISDSLQNAKSSLPELDVAVNKAQRIIFESLSDFSKIL</sequence>
<dbReference type="InterPro" id="IPR007345">
    <property type="entry name" value="Polysacch_pyruvyl_Trfase"/>
</dbReference>
<organism evidence="2">
    <name type="scientific">Klebsiella sp. SW4</name>
    <dbReference type="NCBI Taxonomy" id="1037240"/>
    <lineage>
        <taxon>Bacteria</taxon>
        <taxon>Pseudomonadati</taxon>
        <taxon>Pseudomonadota</taxon>
        <taxon>Gammaproteobacteria</taxon>
        <taxon>Enterobacterales</taxon>
        <taxon>Enterobacteriaceae</taxon>
        <taxon>Klebsiella/Raoultella group</taxon>
        <taxon>Klebsiella</taxon>
    </lineage>
</organism>
<proteinExistence type="predicted"/>
<dbReference type="Pfam" id="PF04230">
    <property type="entry name" value="PS_pyruv_trans"/>
    <property type="match status" value="1"/>
</dbReference>
<evidence type="ECO:0000313" key="2">
    <source>
        <dbReference type="EMBL" id="BAT24210.1"/>
    </source>
</evidence>
<feature type="domain" description="Polysaccharide pyruvyl transferase" evidence="1">
    <location>
        <begin position="15"/>
        <end position="320"/>
    </location>
</feature>
<dbReference type="PANTHER" id="PTHR36836">
    <property type="entry name" value="COLANIC ACID BIOSYNTHESIS PROTEIN WCAK"/>
    <property type="match status" value="1"/>
</dbReference>
<dbReference type="EMBL" id="AB924601">
    <property type="protein sequence ID" value="BAT24210.1"/>
    <property type="molecule type" value="Genomic_DNA"/>
</dbReference>
<dbReference type="PANTHER" id="PTHR36836:SF1">
    <property type="entry name" value="COLANIC ACID BIOSYNTHESIS PROTEIN WCAK"/>
    <property type="match status" value="1"/>
</dbReference>
<evidence type="ECO:0000259" key="1">
    <source>
        <dbReference type="Pfam" id="PF04230"/>
    </source>
</evidence>
<accession>A0A0P0YSI0</accession>
<protein>
    <submittedName>
        <fullName evidence="2">Pyruvyl transferase</fullName>
    </submittedName>
</protein>
<reference evidence="2" key="1">
    <citation type="submission" date="2014-04" db="EMBL/GenBank/DDBJ databases">
        <authorList>
            <person name="Harrison E."/>
        </authorList>
    </citation>
    <scope>NUCLEOTIDE SEQUENCE</scope>
    <source>
        <strain evidence="2">SW4</strain>
    </source>
</reference>
<name>A0A0P0YSI0_9ENTR</name>
<dbReference type="AlphaFoldDB" id="A0A0P0YSI0"/>
<gene>
    <name evidence="2" type="primary">wcuN</name>
</gene>